<dbReference type="Pfam" id="PF06161">
    <property type="entry name" value="DUF975"/>
    <property type="match status" value="1"/>
</dbReference>
<dbReference type="Pfam" id="PF06541">
    <property type="entry name" value="ABC_trans_CmpB"/>
    <property type="match status" value="1"/>
</dbReference>
<keyword evidence="1" id="KW-1133">Transmembrane helix</keyword>
<dbReference type="PANTHER" id="PTHR40076:SF1">
    <property type="entry name" value="MEMBRANE PROTEIN"/>
    <property type="match status" value="1"/>
</dbReference>
<feature type="transmembrane region" description="Helical" evidence="1">
    <location>
        <begin position="21"/>
        <end position="42"/>
    </location>
</feature>
<proteinExistence type="predicted"/>
<evidence type="ECO:0000313" key="3">
    <source>
        <dbReference type="Proteomes" id="UP000474104"/>
    </source>
</evidence>
<organism evidence="2 3">
    <name type="scientific">Schaedlerella arabinosiphila</name>
    <dbReference type="NCBI Taxonomy" id="2044587"/>
    <lineage>
        <taxon>Bacteria</taxon>
        <taxon>Bacillati</taxon>
        <taxon>Bacillota</taxon>
        <taxon>Clostridia</taxon>
        <taxon>Lachnospirales</taxon>
        <taxon>Lachnospiraceae</taxon>
        <taxon>Schaedlerella</taxon>
    </lineage>
</organism>
<gene>
    <name evidence="2" type="ORF">FMM80_21470</name>
</gene>
<evidence type="ECO:0000313" key="2">
    <source>
        <dbReference type="EMBL" id="NDO71080.1"/>
    </source>
</evidence>
<dbReference type="EMBL" id="VIRB01000129">
    <property type="protein sequence ID" value="NDO71080.1"/>
    <property type="molecule type" value="Genomic_DNA"/>
</dbReference>
<feature type="transmembrane region" description="Helical" evidence="1">
    <location>
        <begin position="463"/>
        <end position="481"/>
    </location>
</feature>
<feature type="transmembrane region" description="Helical" evidence="1">
    <location>
        <begin position="420"/>
        <end position="443"/>
    </location>
</feature>
<name>A0A9X5H8G6_9FIRM</name>
<evidence type="ECO:0000256" key="1">
    <source>
        <dbReference type="SAM" id="Phobius"/>
    </source>
</evidence>
<dbReference type="Proteomes" id="UP000474104">
    <property type="component" value="Unassembled WGS sequence"/>
</dbReference>
<reference evidence="2 3" key="1">
    <citation type="submission" date="2019-07" db="EMBL/GenBank/DDBJ databases">
        <title>Draft genome sequences of 15 bacterial species constituting the stable defined intestinal microbiota of the GM15 gnotobiotic mouse model.</title>
        <authorList>
            <person name="Elie C."/>
            <person name="Mathieu A."/>
            <person name="Saliou A."/>
            <person name="Darnaud M."/>
            <person name="Leulier F."/>
            <person name="Tamellini A."/>
        </authorList>
    </citation>
    <scope>NUCLEOTIDE SEQUENCE [LARGE SCALE GENOMIC DNA]</scope>
    <source>
        <strain evidence="3">ASF 502</strain>
    </source>
</reference>
<feature type="transmembrane region" description="Helical" evidence="1">
    <location>
        <begin position="146"/>
        <end position="167"/>
    </location>
</feature>
<sequence length="613" mass="69363">MRTRKEIRKNLKARAKKILKRHYWLFLLLCIVSSILGGGSILTSSGMSDPEADASLTTATSYSAVITSFLEFMVEITEDSVESQEQKIRETEARYVEDSLINPRAVLGRSRGVLASVVNKVSSGAYLMTLVLGIRSLAGTDSGTVIILLVGALALMFLLEIFVVGVYRTVMLRMFLEGRCYEKVPAQRLWFLLRVKKWCHVGIARFVTGILSLLWGLTLVGGIIKAYSYYLVPYILAENPGIKTMDAITLSRKLMNGHKWECFVLEFSFFGLDLLGILTLGLSNIFFTAPYKAAVLAEYYAELRRLGRERETEHIDLLNDTYLFENADPLMLEFTYSDVYEEYGRKLPDTAQLKGLQRILAEVFGVTVRRSQAIETLETEQSLRFQLEYDKKASESLVYPTRLYPIPEHKKRKWIASQNYLRYYSVWSVILIFFTLSFAGWVWEVSLHLITDGEFANRGVMHGPWLPIYGCGSVMILLLLNKFRRKPAVEFVLAMLLCGCVEYFTSLFLESLHGGTRWWDYTGYFLNLQGRICAEGLLTFGIGGMAIVYVLVPFLDGLFRKLPVRALIITACILSAAFAVDQVYSLKYPNEGKGITDFQEVTVSGTAVNIFDS</sequence>
<feature type="transmembrane region" description="Helical" evidence="1">
    <location>
        <begin position="529"/>
        <end position="552"/>
    </location>
</feature>
<feature type="transmembrane region" description="Helical" evidence="1">
    <location>
        <begin position="203"/>
        <end position="224"/>
    </location>
</feature>
<protein>
    <submittedName>
        <fullName evidence="2">DUF975 family protein</fullName>
    </submittedName>
</protein>
<feature type="transmembrane region" description="Helical" evidence="1">
    <location>
        <begin position="564"/>
        <end position="584"/>
    </location>
</feature>
<dbReference type="PANTHER" id="PTHR40076">
    <property type="entry name" value="MEMBRANE PROTEIN-RELATED"/>
    <property type="match status" value="1"/>
</dbReference>
<feature type="transmembrane region" description="Helical" evidence="1">
    <location>
        <begin position="263"/>
        <end position="287"/>
    </location>
</feature>
<keyword evidence="1" id="KW-0472">Membrane</keyword>
<accession>A0A9X5H8G6</accession>
<dbReference type="AlphaFoldDB" id="A0A9X5H8G6"/>
<dbReference type="RefSeq" id="WP_162205909.1">
    <property type="nucleotide sequence ID" value="NZ_VIRB01000129.1"/>
</dbReference>
<comment type="caution">
    <text evidence="2">The sequence shown here is derived from an EMBL/GenBank/DDBJ whole genome shotgun (WGS) entry which is preliminary data.</text>
</comment>
<feature type="transmembrane region" description="Helical" evidence="1">
    <location>
        <begin position="488"/>
        <end position="509"/>
    </location>
</feature>
<dbReference type="InterPro" id="IPR010380">
    <property type="entry name" value="DUF975"/>
</dbReference>
<keyword evidence="1" id="KW-0812">Transmembrane</keyword>
<dbReference type="InterPro" id="IPR010540">
    <property type="entry name" value="CmpB_TMEM229"/>
</dbReference>